<dbReference type="PROSITE" id="PS51257">
    <property type="entry name" value="PROKAR_LIPOPROTEIN"/>
    <property type="match status" value="1"/>
</dbReference>
<dbReference type="KEGG" id="pfla:Pflav_057910"/>
<feature type="compositionally biased region" description="Low complexity" evidence="1">
    <location>
        <begin position="32"/>
        <end position="56"/>
    </location>
</feature>
<gene>
    <name evidence="3" type="ORF">Pflav_057910</name>
</gene>
<keyword evidence="2" id="KW-0732">Signal</keyword>
<feature type="chain" id="PRO_5039060722" description="Lipoprotein" evidence="2">
    <location>
        <begin position="30"/>
        <end position="143"/>
    </location>
</feature>
<name>A0A6F8Y078_9ACTN</name>
<evidence type="ECO:0008006" key="5">
    <source>
        <dbReference type="Google" id="ProtNLM"/>
    </source>
</evidence>
<reference evidence="3 4" key="2">
    <citation type="submission" date="2020-03" db="EMBL/GenBank/DDBJ databases">
        <authorList>
            <person name="Ichikawa N."/>
            <person name="Kimura A."/>
            <person name="Kitahashi Y."/>
            <person name="Uohara A."/>
        </authorList>
    </citation>
    <scope>NUCLEOTIDE SEQUENCE [LARGE SCALE GENOMIC DNA]</scope>
    <source>
        <strain evidence="3 4">NBRC 107702</strain>
    </source>
</reference>
<evidence type="ECO:0000313" key="3">
    <source>
        <dbReference type="EMBL" id="BCB79381.1"/>
    </source>
</evidence>
<dbReference type="AlphaFoldDB" id="A0A6F8Y078"/>
<proteinExistence type="predicted"/>
<evidence type="ECO:0000313" key="4">
    <source>
        <dbReference type="Proteomes" id="UP000502508"/>
    </source>
</evidence>
<evidence type="ECO:0000256" key="1">
    <source>
        <dbReference type="SAM" id="MobiDB-lite"/>
    </source>
</evidence>
<dbReference type="Proteomes" id="UP000502508">
    <property type="component" value="Chromosome"/>
</dbReference>
<sequence>MRLGNVASGMGIRRALVVLVAAALLGGCAGTDDSSGGDAVAPSSSSSAPSPSASPSFPEDLPTPTPSGKPSGGGSIEVSGTVVQGVEMGCRLIDQYLLMAGPGINKEDLRIGAQLTVRGQVEQGMMTTCQQGTPFVVTEIVSR</sequence>
<accession>A0A6F8Y078</accession>
<feature type="signal peptide" evidence="2">
    <location>
        <begin position="1"/>
        <end position="29"/>
    </location>
</feature>
<keyword evidence="4" id="KW-1185">Reference proteome</keyword>
<evidence type="ECO:0000256" key="2">
    <source>
        <dbReference type="SAM" id="SignalP"/>
    </source>
</evidence>
<dbReference type="EMBL" id="AP022870">
    <property type="protein sequence ID" value="BCB79381.1"/>
    <property type="molecule type" value="Genomic_DNA"/>
</dbReference>
<organism evidence="3 4">
    <name type="scientific">Phytohabitans flavus</name>
    <dbReference type="NCBI Taxonomy" id="1076124"/>
    <lineage>
        <taxon>Bacteria</taxon>
        <taxon>Bacillati</taxon>
        <taxon>Actinomycetota</taxon>
        <taxon>Actinomycetes</taxon>
        <taxon>Micromonosporales</taxon>
        <taxon>Micromonosporaceae</taxon>
    </lineage>
</organism>
<protein>
    <recommendedName>
        <fullName evidence="5">Lipoprotein</fullName>
    </recommendedName>
</protein>
<reference evidence="3 4" key="1">
    <citation type="submission" date="2020-03" db="EMBL/GenBank/DDBJ databases">
        <title>Whole genome shotgun sequence of Phytohabitans flavus NBRC 107702.</title>
        <authorList>
            <person name="Komaki H."/>
            <person name="Tamura T."/>
        </authorList>
    </citation>
    <scope>NUCLEOTIDE SEQUENCE [LARGE SCALE GENOMIC DNA]</scope>
    <source>
        <strain evidence="3 4">NBRC 107702</strain>
    </source>
</reference>
<feature type="region of interest" description="Disordered" evidence="1">
    <location>
        <begin position="32"/>
        <end position="78"/>
    </location>
</feature>